<comment type="similarity">
    <text evidence="2">Belongs to the plexin family.</text>
</comment>
<dbReference type="InterPro" id="IPR046800">
    <property type="entry name" value="Plexin_RBD"/>
</dbReference>
<keyword evidence="3 10" id="KW-0812">Transmembrane</keyword>
<dbReference type="Pfam" id="PF01437">
    <property type="entry name" value="PSI"/>
    <property type="match status" value="1"/>
</dbReference>
<dbReference type="AlphaFoldDB" id="A0A8C0EI14"/>
<feature type="transmembrane region" description="Helical" evidence="10">
    <location>
        <begin position="789"/>
        <end position="810"/>
    </location>
</feature>
<dbReference type="GO" id="GO:0030334">
    <property type="term" value="P:regulation of cell migration"/>
    <property type="evidence" value="ECO:0007669"/>
    <property type="project" value="TreeGrafter"/>
</dbReference>
<dbReference type="InterPro" id="IPR036352">
    <property type="entry name" value="Semap_dom_sf"/>
</dbReference>
<evidence type="ECO:0000256" key="2">
    <source>
        <dbReference type="ARBA" id="ARBA00010297"/>
    </source>
</evidence>
<dbReference type="GO" id="GO:0002116">
    <property type="term" value="C:semaphorin receptor complex"/>
    <property type="evidence" value="ECO:0007669"/>
    <property type="project" value="TreeGrafter"/>
</dbReference>
<dbReference type="InterPro" id="IPR001627">
    <property type="entry name" value="Semap_dom"/>
</dbReference>
<dbReference type="GO" id="GO:0007162">
    <property type="term" value="P:negative regulation of cell adhesion"/>
    <property type="evidence" value="ECO:0007669"/>
    <property type="project" value="TreeGrafter"/>
</dbReference>
<keyword evidence="8" id="KW-0325">Glycoprotein</keyword>
<dbReference type="CDD" id="cd00603">
    <property type="entry name" value="IPT_PCSR"/>
    <property type="match status" value="1"/>
</dbReference>
<dbReference type="Pfam" id="PF08337">
    <property type="entry name" value="Plexin_cytopl"/>
    <property type="match status" value="1"/>
</dbReference>
<accession>A0A8C0EI14</accession>
<dbReference type="SUPFAM" id="SSF101912">
    <property type="entry name" value="Sema domain"/>
    <property type="match status" value="1"/>
</dbReference>
<evidence type="ECO:0000256" key="7">
    <source>
        <dbReference type="ARBA" id="ARBA00023157"/>
    </source>
</evidence>
<reference evidence="12" key="1">
    <citation type="submission" date="2025-08" db="UniProtKB">
        <authorList>
            <consortium name="Ensembl"/>
        </authorList>
    </citation>
    <scope>IDENTIFICATION</scope>
</reference>
<evidence type="ECO:0000256" key="8">
    <source>
        <dbReference type="ARBA" id="ARBA00023180"/>
    </source>
</evidence>
<dbReference type="PANTHER" id="PTHR22625:SF4">
    <property type="entry name" value="PLEXIN-C1"/>
    <property type="match status" value="1"/>
</dbReference>
<dbReference type="InterPro" id="IPR013548">
    <property type="entry name" value="Plexin_cytoplasmic_RasGAP_dom"/>
</dbReference>
<keyword evidence="5 10" id="KW-1133">Transmembrane helix</keyword>
<feature type="transmembrane region" description="Helical" evidence="10">
    <location>
        <begin position="651"/>
        <end position="671"/>
    </location>
</feature>
<protein>
    <submittedName>
        <fullName evidence="12">Plexin C1</fullName>
    </submittedName>
</protein>
<dbReference type="SMART" id="SM00423">
    <property type="entry name" value="PSI"/>
    <property type="match status" value="1"/>
</dbReference>
<dbReference type="GO" id="GO:0017154">
    <property type="term" value="F:semaphorin receptor activity"/>
    <property type="evidence" value="ECO:0007669"/>
    <property type="project" value="InterPro"/>
</dbReference>
<name>A0A8C0EI14_BUBBB</name>
<evidence type="ECO:0000256" key="4">
    <source>
        <dbReference type="ARBA" id="ARBA00022729"/>
    </source>
</evidence>
<dbReference type="InterPro" id="IPR002165">
    <property type="entry name" value="Plexin_repeat"/>
</dbReference>
<sequence>MHSSVTSSASLAKLYKLHFGTQSILKRLGCEPSQSDETTVITVRSMDNLESKEELGIIKRKQEPLHFVDALQWGDHLFFPYYTLKARLGNNMEPPSMAVLHQLHPSEGGLTLQGHVYLDCGCRSLIVSSSLVRQGEQGWWVGVFNHSHSAKAWNATAVCIFEMEEMKEQACASTHFIMNGKSCVSLGIVLLSFPPEAQSIKKLPTLIHSGLVAVYGTVVLNQIVLFLGTDDGQLLKAILNEDMESNCPEVLYEIKEETSIFPKLRLDPVDNNYIYLSSANKVRRIPVANCSRYVSEQECLSAKDPYCGWCSLNRRCTLKENCTRSNSLKGWYNISHAPDKDLKILLDFPAKNQVCAPSFMPVCCDLKSVILSLIAASLLFIHSIEPLWISTLGKSEITVKGENFTRASGIKLILTGITGCKPDIIKVRNVLNDTQMTFALPPTRKEAKSICIQANGKKCSPPMTLHYVSLPSCFGITPNTSWISGGRKITTIGRNFNVVDSVSRCPGNESEYYYLTPSLSHATEGKVVDMMLKVETTFIPCVKLHYHPDPVFINYQLHTELDPDLELKIYKENDNLNISKTEVEVYLSYMNGAQTRKIWFSVQNITKKPDRSTILCKFKREGTDKIDFSTVKVFVKLGNFEHEVKPTSSHIYLYVLILLPIVVAAFVVTRYKSKELTRKQSQQLELLEYEIRKEIREGFAELQMDELDVVDSFGTVPFLDYKHFALRTFFPESGGFATIFSEDMPQSRDQTSKDESFNMLHALICNKNFLVTLIHTLEKQKNFSVKDRCLFASFLTIALQTKLVYLTHILEVLTKDLMEQSSNVQPKLLLRRTESVVEKLLTNWMSVCLSGFLRETIGEPFYLLVTTLNQRINKGPVDAITCKALYTLNEDWLLWQVSEFKTVVLNIIFEKIPENESEDACQTIQVNVLDCDTIGQAKEKSLQAFLNKNGFLYGLQLDEIGLELVSEEQQRELLDIDGSSEVMEDGIRKLNTISHYEISNGATIKVFKKKANTRSDVDYSDEHCHLILPDSEANKDVKGAGHKGKQKFKVKEMYLTKLLSTKVAIHSVVEKLFRSIWSLPNNKAPVAIKYFFDFLDAQAESKKITDPDVVHIWKTNSLPLRFWVNILKNPQFVFDIKKTSHIDGCLSVIAQAFMDAFSLAEQTLGKEAPTNKLLYAKDIPLYKKEVKAYYKAIRDLPPLTTSEVEEFLTQESKKHENEFNEKVALIEIYRYIVKYYDEIVSKLERERGFEEVQKQLQQVKALFDEKKKCKWL</sequence>
<dbReference type="Gene3D" id="1.10.506.10">
    <property type="entry name" value="GTPase Activation - p120gap, domain 1"/>
    <property type="match status" value="1"/>
</dbReference>
<evidence type="ECO:0000256" key="5">
    <source>
        <dbReference type="ARBA" id="ARBA00022989"/>
    </source>
</evidence>
<dbReference type="CDD" id="cd00102">
    <property type="entry name" value="IPT"/>
    <property type="match status" value="1"/>
</dbReference>
<dbReference type="Gene3D" id="2.130.10.10">
    <property type="entry name" value="YVTN repeat-like/Quinoprotein amine dehydrogenase"/>
    <property type="match status" value="1"/>
</dbReference>
<dbReference type="SUPFAM" id="SSF48350">
    <property type="entry name" value="GTPase activation domain, GAP"/>
    <property type="match status" value="1"/>
</dbReference>
<dbReference type="Pfam" id="PF01833">
    <property type="entry name" value="TIG"/>
    <property type="match status" value="1"/>
</dbReference>
<evidence type="ECO:0000313" key="13">
    <source>
        <dbReference type="Proteomes" id="UP000694567"/>
    </source>
</evidence>
<evidence type="ECO:0000256" key="1">
    <source>
        <dbReference type="ARBA" id="ARBA00004167"/>
    </source>
</evidence>
<reference evidence="12" key="2">
    <citation type="submission" date="2025-09" db="UniProtKB">
        <authorList>
            <consortium name="Ensembl"/>
        </authorList>
    </citation>
    <scope>IDENTIFICATION</scope>
</reference>
<dbReference type="InterPro" id="IPR015943">
    <property type="entry name" value="WD40/YVTN_repeat-like_dom_sf"/>
</dbReference>
<evidence type="ECO:0000256" key="9">
    <source>
        <dbReference type="PROSITE-ProRule" id="PRU00352"/>
    </source>
</evidence>
<dbReference type="InterPro" id="IPR013783">
    <property type="entry name" value="Ig-like_fold"/>
</dbReference>
<proteinExistence type="inferred from homology"/>
<comment type="caution">
    <text evidence="9">Lacks conserved residue(s) required for the propagation of feature annotation.</text>
</comment>
<dbReference type="Ensembl" id="ENSBOBT00000004293.1">
    <property type="protein sequence ID" value="ENSBOBP00000004188.1"/>
    <property type="gene ID" value="ENSBOBG00000001747.1"/>
</dbReference>
<evidence type="ECO:0000256" key="6">
    <source>
        <dbReference type="ARBA" id="ARBA00023136"/>
    </source>
</evidence>
<keyword evidence="4" id="KW-0732">Signal</keyword>
<dbReference type="PROSITE" id="PS51004">
    <property type="entry name" value="SEMA"/>
    <property type="match status" value="1"/>
</dbReference>
<keyword evidence="7" id="KW-1015">Disulfide bond</keyword>
<dbReference type="GO" id="GO:0050772">
    <property type="term" value="P:positive regulation of axonogenesis"/>
    <property type="evidence" value="ECO:0007669"/>
    <property type="project" value="TreeGrafter"/>
</dbReference>
<dbReference type="PANTHER" id="PTHR22625">
    <property type="entry name" value="PLEXIN"/>
    <property type="match status" value="1"/>
</dbReference>
<evidence type="ECO:0000313" key="12">
    <source>
        <dbReference type="Ensembl" id="ENSBOBP00000004188.1"/>
    </source>
</evidence>
<evidence type="ECO:0000256" key="10">
    <source>
        <dbReference type="SAM" id="Phobius"/>
    </source>
</evidence>
<dbReference type="GO" id="GO:0008360">
    <property type="term" value="P:regulation of cell shape"/>
    <property type="evidence" value="ECO:0007669"/>
    <property type="project" value="TreeGrafter"/>
</dbReference>
<feature type="domain" description="Sema" evidence="11">
    <location>
        <begin position="1"/>
        <end position="287"/>
    </location>
</feature>
<dbReference type="SUPFAM" id="SSF103575">
    <property type="entry name" value="Plexin repeat"/>
    <property type="match status" value="1"/>
</dbReference>
<dbReference type="InterPro" id="IPR002909">
    <property type="entry name" value="IPT_dom"/>
</dbReference>
<dbReference type="InterPro" id="IPR031148">
    <property type="entry name" value="Plexin"/>
</dbReference>
<comment type="subcellular location">
    <subcellularLocation>
        <location evidence="1">Membrane</location>
        <topology evidence="1">Single-pass membrane protein</topology>
    </subcellularLocation>
</comment>
<dbReference type="Proteomes" id="UP000694567">
    <property type="component" value="Unplaced"/>
</dbReference>
<evidence type="ECO:0000259" key="11">
    <source>
        <dbReference type="PROSITE" id="PS51004"/>
    </source>
</evidence>
<dbReference type="CDD" id="cd12789">
    <property type="entry name" value="RasGAP_plexin_C1"/>
    <property type="match status" value="1"/>
</dbReference>
<dbReference type="Gene3D" id="3.10.20.90">
    <property type="entry name" value="Phosphatidylinositol 3-kinase Catalytic Subunit, Chain A, domain 1"/>
    <property type="match status" value="1"/>
</dbReference>
<keyword evidence="6 10" id="KW-0472">Membrane</keyword>
<dbReference type="Pfam" id="PF20170">
    <property type="entry name" value="Plexin_RBD"/>
    <property type="match status" value="1"/>
</dbReference>
<dbReference type="GO" id="GO:0005886">
    <property type="term" value="C:plasma membrane"/>
    <property type="evidence" value="ECO:0007669"/>
    <property type="project" value="TreeGrafter"/>
</dbReference>
<dbReference type="InterPro" id="IPR016201">
    <property type="entry name" value="PSI"/>
</dbReference>
<dbReference type="Gene3D" id="3.30.1680.10">
    <property type="entry name" value="ligand-binding face of the semaphorins, domain 2"/>
    <property type="match status" value="1"/>
</dbReference>
<evidence type="ECO:0000256" key="3">
    <source>
        <dbReference type="ARBA" id="ARBA00022692"/>
    </source>
</evidence>
<dbReference type="Gene3D" id="2.60.40.10">
    <property type="entry name" value="Immunoglobulins"/>
    <property type="match status" value="1"/>
</dbReference>
<organism evidence="12 13">
    <name type="scientific">Bubo bubo</name>
    <name type="common">Eurasian eagle-owl</name>
    <name type="synonym">Strix bubo</name>
    <dbReference type="NCBI Taxonomy" id="30461"/>
    <lineage>
        <taxon>Eukaryota</taxon>
        <taxon>Metazoa</taxon>
        <taxon>Chordata</taxon>
        <taxon>Craniata</taxon>
        <taxon>Vertebrata</taxon>
        <taxon>Euteleostomi</taxon>
        <taxon>Archelosauria</taxon>
        <taxon>Archosauria</taxon>
        <taxon>Dinosauria</taxon>
        <taxon>Saurischia</taxon>
        <taxon>Theropoda</taxon>
        <taxon>Coelurosauria</taxon>
        <taxon>Aves</taxon>
        <taxon>Neognathae</taxon>
        <taxon>Neoaves</taxon>
        <taxon>Telluraves</taxon>
        <taxon>Strigiformes</taxon>
        <taxon>Strigidae</taxon>
        <taxon>Bubo</taxon>
    </lineage>
</organism>
<dbReference type="InterPro" id="IPR008936">
    <property type="entry name" value="Rho_GTPase_activation_prot"/>
</dbReference>
<keyword evidence="13" id="KW-1185">Reference proteome</keyword>